<name>A0AAD6T713_9AGAR</name>
<dbReference type="Pfam" id="PF00621">
    <property type="entry name" value="RhoGEF"/>
    <property type="match status" value="1"/>
</dbReference>
<dbReference type="EMBL" id="JARJCM010000022">
    <property type="protein sequence ID" value="KAJ7040352.1"/>
    <property type="molecule type" value="Genomic_DNA"/>
</dbReference>
<gene>
    <name evidence="2" type="ORF">C8F04DRAFT_948647</name>
</gene>
<dbReference type="Gene3D" id="1.20.900.10">
    <property type="entry name" value="Dbl homology (DH) domain"/>
    <property type="match status" value="1"/>
</dbReference>
<protein>
    <recommendedName>
        <fullName evidence="1">DH domain-containing protein</fullName>
    </recommendedName>
</protein>
<dbReference type="PROSITE" id="PS50010">
    <property type="entry name" value="DH_2"/>
    <property type="match status" value="1"/>
</dbReference>
<dbReference type="InterPro" id="IPR035899">
    <property type="entry name" value="DBL_dom_sf"/>
</dbReference>
<accession>A0AAD6T713</accession>
<evidence type="ECO:0000313" key="3">
    <source>
        <dbReference type="Proteomes" id="UP001218188"/>
    </source>
</evidence>
<comment type="caution">
    <text evidence="2">The sequence shown here is derived from an EMBL/GenBank/DDBJ whole genome shotgun (WGS) entry which is preliminary data.</text>
</comment>
<organism evidence="2 3">
    <name type="scientific">Mycena alexandri</name>
    <dbReference type="NCBI Taxonomy" id="1745969"/>
    <lineage>
        <taxon>Eukaryota</taxon>
        <taxon>Fungi</taxon>
        <taxon>Dikarya</taxon>
        <taxon>Basidiomycota</taxon>
        <taxon>Agaricomycotina</taxon>
        <taxon>Agaricomycetes</taxon>
        <taxon>Agaricomycetidae</taxon>
        <taxon>Agaricales</taxon>
        <taxon>Marasmiineae</taxon>
        <taxon>Mycenaceae</taxon>
        <taxon>Mycena</taxon>
    </lineage>
</organism>
<dbReference type="SUPFAM" id="SSF48065">
    <property type="entry name" value="DBL homology domain (DH-domain)"/>
    <property type="match status" value="1"/>
</dbReference>
<dbReference type="AlphaFoldDB" id="A0AAD6T713"/>
<evidence type="ECO:0000313" key="2">
    <source>
        <dbReference type="EMBL" id="KAJ7040352.1"/>
    </source>
</evidence>
<proteinExistence type="predicted"/>
<sequence>MLVDTPQGETPEPIVIARPPLLRRHAVSAQPKRRWTLAMALTDEGISDELLVEKLEALRTRSRASHHAPWDDDDADAEWDRVWAAYDDELDADFAIVLQQEQPSVPPTPPPKDGFLTHAARTASMPALPAPPLPPTPSTATWQSARRALLTCRELVRTERHYLASLHSLLSGATRTPPPPLMRAYAAALAKESAKLLRRMEEDPSAWGVAAAFLGAEEGVEAALVGWCGVVGGWFADGGIPAPPRRLSKMRAGSERGSPVNRRATSWRRRGSSFLSFPSALSLSSSLESPSSAAATTRAKSKRERDMRPAVRDLAIVPTQRVMRYVLLYRDLLEHTPASSPSRALVARAVDTAVRIAQRCDRAQGNAAFLQRR</sequence>
<dbReference type="GO" id="GO:0005085">
    <property type="term" value="F:guanyl-nucleotide exchange factor activity"/>
    <property type="evidence" value="ECO:0007669"/>
    <property type="project" value="InterPro"/>
</dbReference>
<dbReference type="Proteomes" id="UP001218188">
    <property type="component" value="Unassembled WGS sequence"/>
</dbReference>
<reference evidence="2" key="1">
    <citation type="submission" date="2023-03" db="EMBL/GenBank/DDBJ databases">
        <title>Massive genome expansion in bonnet fungi (Mycena s.s.) driven by repeated elements and novel gene families across ecological guilds.</title>
        <authorList>
            <consortium name="Lawrence Berkeley National Laboratory"/>
            <person name="Harder C.B."/>
            <person name="Miyauchi S."/>
            <person name="Viragh M."/>
            <person name="Kuo A."/>
            <person name="Thoen E."/>
            <person name="Andreopoulos B."/>
            <person name="Lu D."/>
            <person name="Skrede I."/>
            <person name="Drula E."/>
            <person name="Henrissat B."/>
            <person name="Morin E."/>
            <person name="Kohler A."/>
            <person name="Barry K."/>
            <person name="LaButti K."/>
            <person name="Morin E."/>
            <person name="Salamov A."/>
            <person name="Lipzen A."/>
            <person name="Mereny Z."/>
            <person name="Hegedus B."/>
            <person name="Baldrian P."/>
            <person name="Stursova M."/>
            <person name="Weitz H."/>
            <person name="Taylor A."/>
            <person name="Grigoriev I.V."/>
            <person name="Nagy L.G."/>
            <person name="Martin F."/>
            <person name="Kauserud H."/>
        </authorList>
    </citation>
    <scope>NUCLEOTIDE SEQUENCE</scope>
    <source>
        <strain evidence="2">CBHHK200</strain>
    </source>
</reference>
<feature type="domain" description="DH" evidence="1">
    <location>
        <begin position="147"/>
        <end position="363"/>
    </location>
</feature>
<evidence type="ECO:0000259" key="1">
    <source>
        <dbReference type="PROSITE" id="PS50010"/>
    </source>
</evidence>
<keyword evidence="3" id="KW-1185">Reference proteome</keyword>
<dbReference type="InterPro" id="IPR000219">
    <property type="entry name" value="DH_dom"/>
</dbReference>